<dbReference type="InterPro" id="IPR023214">
    <property type="entry name" value="HAD_sf"/>
</dbReference>
<proteinExistence type="predicted"/>
<organism evidence="1 2">
    <name type="scientific">Dactylosporangium maewongense</name>
    <dbReference type="NCBI Taxonomy" id="634393"/>
    <lineage>
        <taxon>Bacteria</taxon>
        <taxon>Bacillati</taxon>
        <taxon>Actinomycetota</taxon>
        <taxon>Actinomycetes</taxon>
        <taxon>Micromonosporales</taxon>
        <taxon>Micromonosporaceae</taxon>
        <taxon>Dactylosporangium</taxon>
    </lineage>
</organism>
<dbReference type="EMBL" id="BAAAQD010000072">
    <property type="protein sequence ID" value="GAA1578165.1"/>
    <property type="molecule type" value="Genomic_DNA"/>
</dbReference>
<evidence type="ECO:0000313" key="1">
    <source>
        <dbReference type="EMBL" id="GAA1578165.1"/>
    </source>
</evidence>
<dbReference type="InterPro" id="IPR051806">
    <property type="entry name" value="HAD-like_SPP"/>
</dbReference>
<protein>
    <recommendedName>
        <fullName evidence="3">Phosphatase</fullName>
    </recommendedName>
</protein>
<accession>A0ABN2DIZ2</accession>
<evidence type="ECO:0008006" key="3">
    <source>
        <dbReference type="Google" id="ProtNLM"/>
    </source>
</evidence>
<gene>
    <name evidence="1" type="ORF">GCM10009827_119930</name>
</gene>
<name>A0ABN2DIZ2_9ACTN</name>
<evidence type="ECO:0000313" key="2">
    <source>
        <dbReference type="Proteomes" id="UP001501470"/>
    </source>
</evidence>
<comment type="caution">
    <text evidence="1">The sequence shown here is derived from an EMBL/GenBank/DDBJ whole genome shotgun (WGS) entry which is preliminary data.</text>
</comment>
<dbReference type="InterPro" id="IPR023198">
    <property type="entry name" value="PGP-like_dom2"/>
</dbReference>
<dbReference type="InterPro" id="IPR036412">
    <property type="entry name" value="HAD-like_sf"/>
</dbReference>
<dbReference type="Gene3D" id="3.40.50.1000">
    <property type="entry name" value="HAD superfamily/HAD-like"/>
    <property type="match status" value="1"/>
</dbReference>
<dbReference type="PANTHER" id="PTHR43481">
    <property type="entry name" value="FRUCTOSE-1-PHOSPHATE PHOSPHATASE"/>
    <property type="match status" value="1"/>
</dbReference>
<dbReference type="Proteomes" id="UP001501470">
    <property type="component" value="Unassembled WGS sequence"/>
</dbReference>
<reference evidence="1 2" key="1">
    <citation type="journal article" date="2019" name="Int. J. Syst. Evol. Microbiol.">
        <title>The Global Catalogue of Microorganisms (GCM) 10K type strain sequencing project: providing services to taxonomists for standard genome sequencing and annotation.</title>
        <authorList>
            <consortium name="The Broad Institute Genomics Platform"/>
            <consortium name="The Broad Institute Genome Sequencing Center for Infectious Disease"/>
            <person name="Wu L."/>
            <person name="Ma J."/>
        </authorList>
    </citation>
    <scope>NUCLEOTIDE SEQUENCE [LARGE SCALE GENOMIC DNA]</scope>
    <source>
        <strain evidence="1 2">JCM 15933</strain>
    </source>
</reference>
<dbReference type="Pfam" id="PF00702">
    <property type="entry name" value="Hydrolase"/>
    <property type="match status" value="1"/>
</dbReference>
<sequence>MALRGVYKAVLFDVDGVLVDSYPAYRRIWSRWADHRNLDPDLVWSHTHGRRPVDTIQVVAPHLDAAAEYRPITEFMAREGDSFPVYGHVRAGGVGGGQR</sequence>
<dbReference type="Gene3D" id="1.10.150.240">
    <property type="entry name" value="Putative phosphatase, domain 2"/>
    <property type="match status" value="1"/>
</dbReference>
<keyword evidence="2" id="KW-1185">Reference proteome</keyword>
<dbReference type="SUPFAM" id="SSF56784">
    <property type="entry name" value="HAD-like"/>
    <property type="match status" value="1"/>
</dbReference>
<dbReference type="PANTHER" id="PTHR43481:SF4">
    <property type="entry name" value="GLYCEROL-1-PHOSPHATE PHOSPHOHYDROLASE 1-RELATED"/>
    <property type="match status" value="1"/>
</dbReference>